<name>A0A329VCU1_9GAMM</name>
<dbReference type="RefSeq" id="WP_113027150.1">
    <property type="nucleotide sequence ID" value="NZ_CAWNWQ010000056.1"/>
</dbReference>
<sequence length="60" mass="6641">MPIIRIKPLTDAQAVARPHRRSADNSPALCSIGVGRPGPAQRGRRGLRRLTTIYPRVRRG</sequence>
<organism evidence="2 3">
    <name type="scientific">Photorhabdus laumondii subsp. clarkei</name>
    <dbReference type="NCBI Taxonomy" id="2029685"/>
    <lineage>
        <taxon>Bacteria</taxon>
        <taxon>Pseudomonadati</taxon>
        <taxon>Pseudomonadota</taxon>
        <taxon>Gammaproteobacteria</taxon>
        <taxon>Enterobacterales</taxon>
        <taxon>Morganellaceae</taxon>
        <taxon>Photorhabdus</taxon>
    </lineage>
</organism>
<dbReference type="Proteomes" id="UP000250870">
    <property type="component" value="Unassembled WGS sequence"/>
</dbReference>
<dbReference type="AlphaFoldDB" id="A0A329VCU1"/>
<dbReference type="EMBL" id="NSCI01000056">
    <property type="protein sequence ID" value="RAW82565.1"/>
    <property type="molecule type" value="Genomic_DNA"/>
</dbReference>
<evidence type="ECO:0000313" key="3">
    <source>
        <dbReference type="Proteomes" id="UP000250870"/>
    </source>
</evidence>
<proteinExistence type="predicted"/>
<reference evidence="2 3" key="1">
    <citation type="journal article" date="2018" name="Int. J. Syst. Evol. Microbiol.">
        <title>Whole-genome-based revisit of Photorhabdus phylogeny: proposal for the elevation of most Photorhabdus subspecies to the species level and description of one novel species Photorhabdus bodei sp. nov., and one novel subspecies Photorhabdus laumondii subsp. clarkei subsp. nov.</title>
        <authorList>
            <person name="Machado R.A.R."/>
            <person name="Wuthrich D."/>
            <person name="Kuhnert P."/>
            <person name="Arce C.C.M."/>
            <person name="Thonen L."/>
            <person name="Ruiz C."/>
            <person name="Zhang X."/>
            <person name="Robert C.A.M."/>
            <person name="Karimi J."/>
            <person name="Kamali S."/>
            <person name="Ma J."/>
            <person name="Bruggmann R."/>
            <person name="Erb M."/>
        </authorList>
    </citation>
    <scope>NUCLEOTIDE SEQUENCE [LARGE SCALE GENOMIC DNA]</scope>
    <source>
        <strain evidence="2 3">BOJ-47</strain>
    </source>
</reference>
<protein>
    <submittedName>
        <fullName evidence="2">Uncharacterized protein</fullName>
    </submittedName>
</protein>
<feature type="region of interest" description="Disordered" evidence="1">
    <location>
        <begin position="9"/>
        <end position="44"/>
    </location>
</feature>
<evidence type="ECO:0000256" key="1">
    <source>
        <dbReference type="SAM" id="MobiDB-lite"/>
    </source>
</evidence>
<comment type="caution">
    <text evidence="2">The sequence shown here is derived from an EMBL/GenBank/DDBJ whole genome shotgun (WGS) entry which is preliminary data.</text>
</comment>
<accession>A0A329VCU1</accession>
<evidence type="ECO:0000313" key="2">
    <source>
        <dbReference type="EMBL" id="RAW82565.1"/>
    </source>
</evidence>
<gene>
    <name evidence="2" type="ORF">CKY01_21895</name>
</gene>